<reference evidence="1 2" key="1">
    <citation type="submission" date="2019-04" db="EMBL/GenBank/DDBJ databases">
        <title>High contiguity whole genome sequence and gene annotation resource for two Venturia nashicola isolates.</title>
        <authorList>
            <person name="Prokchorchik M."/>
            <person name="Won K."/>
            <person name="Lee Y."/>
            <person name="Choi E.D."/>
            <person name="Segonzac C."/>
            <person name="Sohn K.H."/>
        </authorList>
    </citation>
    <scope>NUCLEOTIDE SEQUENCE [LARGE SCALE GENOMIC DNA]</scope>
    <source>
        <strain evidence="1 2">PRI2</strain>
    </source>
</reference>
<evidence type="ECO:0000313" key="2">
    <source>
        <dbReference type="Proteomes" id="UP000298493"/>
    </source>
</evidence>
<dbReference type="AlphaFoldDB" id="A0A4Z1NPY4"/>
<organism evidence="1 2">
    <name type="scientific">Venturia nashicola</name>
    <dbReference type="NCBI Taxonomy" id="86259"/>
    <lineage>
        <taxon>Eukaryota</taxon>
        <taxon>Fungi</taxon>
        <taxon>Dikarya</taxon>
        <taxon>Ascomycota</taxon>
        <taxon>Pezizomycotina</taxon>
        <taxon>Dothideomycetes</taxon>
        <taxon>Pleosporomycetidae</taxon>
        <taxon>Venturiales</taxon>
        <taxon>Venturiaceae</taxon>
        <taxon>Venturia</taxon>
    </lineage>
</organism>
<comment type="caution">
    <text evidence="1">The sequence shown here is derived from an EMBL/GenBank/DDBJ whole genome shotgun (WGS) entry which is preliminary data.</text>
</comment>
<evidence type="ECO:0000313" key="1">
    <source>
        <dbReference type="EMBL" id="TID16371.1"/>
    </source>
</evidence>
<protein>
    <submittedName>
        <fullName evidence="1">Uncharacterized protein</fullName>
    </submittedName>
</protein>
<gene>
    <name evidence="1" type="ORF">E6O75_ATG11489</name>
</gene>
<accession>A0A4Z1NPY4</accession>
<sequence>MESKSLIITNITTTTTNTTDTTIVNNETISLTYMFNLPLQLPVSGPAIDPKTVITHVNGIITHGTGLSDKVQKITSVPAVGNQQIITLLNTLVQGRLACETTFKI</sequence>
<name>A0A4Z1NPY4_9PEZI</name>
<keyword evidence="2" id="KW-1185">Reference proteome</keyword>
<dbReference type="EMBL" id="SNSC02000018">
    <property type="protein sequence ID" value="TID16371.1"/>
    <property type="molecule type" value="Genomic_DNA"/>
</dbReference>
<dbReference type="STRING" id="86259.A0A4Z1NPY4"/>
<proteinExistence type="predicted"/>
<dbReference type="Proteomes" id="UP000298493">
    <property type="component" value="Unassembled WGS sequence"/>
</dbReference>